<name>A0ABU6QMB2_9FABA</name>
<protein>
    <submittedName>
        <fullName evidence="1">Uncharacterized protein</fullName>
    </submittedName>
</protein>
<evidence type="ECO:0000313" key="1">
    <source>
        <dbReference type="EMBL" id="MED6112799.1"/>
    </source>
</evidence>
<reference evidence="1 2" key="1">
    <citation type="journal article" date="2023" name="Plants (Basel)">
        <title>Bridging the Gap: Combining Genomics and Transcriptomics Approaches to Understand Stylosanthes scabra, an Orphan Legume from the Brazilian Caatinga.</title>
        <authorList>
            <person name="Ferreira-Neto J.R.C."/>
            <person name="da Silva M.D."/>
            <person name="Binneck E."/>
            <person name="de Melo N.F."/>
            <person name="da Silva R.H."/>
            <person name="de Melo A.L.T.M."/>
            <person name="Pandolfi V."/>
            <person name="Bustamante F.O."/>
            <person name="Brasileiro-Vidal A.C."/>
            <person name="Benko-Iseppon A.M."/>
        </authorList>
    </citation>
    <scope>NUCLEOTIDE SEQUENCE [LARGE SCALE GENOMIC DNA]</scope>
    <source>
        <tissue evidence="1">Leaves</tissue>
    </source>
</reference>
<evidence type="ECO:0000313" key="2">
    <source>
        <dbReference type="Proteomes" id="UP001341840"/>
    </source>
</evidence>
<dbReference type="EMBL" id="JASCZI010000642">
    <property type="protein sequence ID" value="MED6112799.1"/>
    <property type="molecule type" value="Genomic_DNA"/>
</dbReference>
<proteinExistence type="predicted"/>
<comment type="caution">
    <text evidence="1">The sequence shown here is derived from an EMBL/GenBank/DDBJ whole genome shotgun (WGS) entry which is preliminary data.</text>
</comment>
<keyword evidence="2" id="KW-1185">Reference proteome</keyword>
<organism evidence="1 2">
    <name type="scientific">Stylosanthes scabra</name>
    <dbReference type="NCBI Taxonomy" id="79078"/>
    <lineage>
        <taxon>Eukaryota</taxon>
        <taxon>Viridiplantae</taxon>
        <taxon>Streptophyta</taxon>
        <taxon>Embryophyta</taxon>
        <taxon>Tracheophyta</taxon>
        <taxon>Spermatophyta</taxon>
        <taxon>Magnoliopsida</taxon>
        <taxon>eudicotyledons</taxon>
        <taxon>Gunneridae</taxon>
        <taxon>Pentapetalae</taxon>
        <taxon>rosids</taxon>
        <taxon>fabids</taxon>
        <taxon>Fabales</taxon>
        <taxon>Fabaceae</taxon>
        <taxon>Papilionoideae</taxon>
        <taxon>50 kb inversion clade</taxon>
        <taxon>dalbergioids sensu lato</taxon>
        <taxon>Dalbergieae</taxon>
        <taxon>Pterocarpus clade</taxon>
        <taxon>Stylosanthes</taxon>
    </lineage>
</organism>
<accession>A0ABU6QMB2</accession>
<dbReference type="Proteomes" id="UP001341840">
    <property type="component" value="Unassembled WGS sequence"/>
</dbReference>
<sequence>MNPIQANVNHEGSRFIATRHLWRRSHDATFWAAHLVPGGIVRLLTEKLDRLVCFVDGSDNCLELLLRVEGQNTLIPTEELDKIRDLYRLDENPDMAPYTIEFTYVDWGIFYFVVRNTLSNEVKIDPAGDDWYFGNVVHLGVLEIIEDAYGIKYFDLIKDGDLGDCDSEWDSDCAEERELREEFVTPTTVLAKYYQRGMRRSTSFEYSEP</sequence>
<gene>
    <name evidence="1" type="ORF">PIB30_064988</name>
</gene>